<dbReference type="EMBL" id="CAKKTJ010000121">
    <property type="protein sequence ID" value="CAH0475092.1"/>
    <property type="molecule type" value="Genomic_DNA"/>
</dbReference>
<proteinExistence type="predicted"/>
<evidence type="ECO:0000313" key="2">
    <source>
        <dbReference type="Proteomes" id="UP001160483"/>
    </source>
</evidence>
<evidence type="ECO:0000313" key="1">
    <source>
        <dbReference type="EMBL" id="CAH0475092.1"/>
    </source>
</evidence>
<accession>A0AAU9KSF5</accession>
<comment type="caution">
    <text evidence="1">The sequence shown here is derived from an EMBL/GenBank/DDBJ whole genome shotgun (WGS) entry which is preliminary data.</text>
</comment>
<reference evidence="1" key="1">
    <citation type="submission" date="2021-11" db="EMBL/GenBank/DDBJ databases">
        <authorList>
            <person name="Islam A."/>
            <person name="Islam S."/>
            <person name="Flora M.S."/>
            <person name="Rahman M."/>
            <person name="Ziaur R.M."/>
            <person name="Epstein J.H."/>
            <person name="Hassan M."/>
            <person name="Klassen M."/>
            <person name="Woodard K."/>
            <person name="Webb A."/>
            <person name="Webby R.J."/>
            <person name="El Zowalaty M.E."/>
        </authorList>
    </citation>
    <scope>NUCLEOTIDE SEQUENCE</scope>
    <source>
        <strain evidence="1">Pbs3</strain>
    </source>
</reference>
<protein>
    <submittedName>
        <fullName evidence="1">Uncharacterized protein</fullName>
    </submittedName>
</protein>
<gene>
    <name evidence="1" type="ORF">PBS003_LOCUS1924</name>
</gene>
<organism evidence="1 2">
    <name type="scientific">Peronospora belbahrii</name>
    <dbReference type="NCBI Taxonomy" id="622444"/>
    <lineage>
        <taxon>Eukaryota</taxon>
        <taxon>Sar</taxon>
        <taxon>Stramenopiles</taxon>
        <taxon>Oomycota</taxon>
        <taxon>Peronosporomycetes</taxon>
        <taxon>Peronosporales</taxon>
        <taxon>Peronosporaceae</taxon>
        <taxon>Peronospora</taxon>
    </lineage>
</organism>
<sequence>MSLQAMSLHSEVPIFENSPPEAVVQFAWREIMRSPINHEDLEHLAALPLSPLPSIIPFSNEVNVEGERATVKTLPTLQCRISRFQMGTTTEEVLAYFAELCNAAENV</sequence>
<name>A0AAU9KSF5_9STRA</name>
<dbReference type="AlphaFoldDB" id="A0AAU9KSF5"/>
<dbReference type="Proteomes" id="UP001160483">
    <property type="component" value="Unassembled WGS sequence"/>
</dbReference>